<dbReference type="EMBL" id="JAHOPC010000019">
    <property type="protein sequence ID" value="MBU8868816.1"/>
    <property type="molecule type" value="Genomic_DNA"/>
</dbReference>
<reference evidence="3 4" key="1">
    <citation type="submission" date="2021-06" db="EMBL/GenBank/DDBJ databases">
        <authorList>
            <person name="Jeong J.W."/>
        </authorList>
    </citation>
    <scope>NUCLEOTIDE SEQUENCE [LARGE SCALE GENOMIC DNA]</scope>
    <source>
        <strain evidence="3 4">MMS21-TAE1-1</strain>
    </source>
</reference>
<dbReference type="InterPro" id="IPR013538">
    <property type="entry name" value="ASHA1/2-like_C"/>
</dbReference>
<organism evidence="3 4">
    <name type="scientific">Paenarthrobacter aromaticivorans</name>
    <dbReference type="NCBI Taxonomy" id="2849150"/>
    <lineage>
        <taxon>Bacteria</taxon>
        <taxon>Bacillati</taxon>
        <taxon>Actinomycetota</taxon>
        <taxon>Actinomycetes</taxon>
        <taxon>Micrococcales</taxon>
        <taxon>Micrococcaceae</taxon>
        <taxon>Paenarthrobacter</taxon>
    </lineage>
</organism>
<dbReference type="Pfam" id="PF08327">
    <property type="entry name" value="AHSA1"/>
    <property type="match status" value="1"/>
</dbReference>
<name>A0ABS6IAS1_9MICC</name>
<evidence type="ECO:0000313" key="4">
    <source>
        <dbReference type="Proteomes" id="UP000824166"/>
    </source>
</evidence>
<protein>
    <submittedName>
        <fullName evidence="3">SRPBCC domain-containing protein</fullName>
    </submittedName>
</protein>
<sequence length="164" mass="18262">MDSIFSHPEPEPEPSSQDTNDLEPLVVTVVVPASVSHAFLGFTDHPHLWWPLEEESVFGAGSHVEFEENLILETAEDGRTSVWGTIDDWQPPLSFHASWYPASTPLWSTELRVSFRAVDGGTEVRLVHDGWEGAEDPAASRASYAEGWPRVLERYVRFMGGTVA</sequence>
<comment type="caution">
    <text evidence="3">The sequence shown here is derived from an EMBL/GenBank/DDBJ whole genome shotgun (WGS) entry which is preliminary data.</text>
</comment>
<evidence type="ECO:0000259" key="2">
    <source>
        <dbReference type="Pfam" id="PF08327"/>
    </source>
</evidence>
<keyword evidence="4" id="KW-1185">Reference proteome</keyword>
<evidence type="ECO:0000313" key="3">
    <source>
        <dbReference type="EMBL" id="MBU8868816.1"/>
    </source>
</evidence>
<proteinExistence type="predicted"/>
<gene>
    <name evidence="3" type="ORF">KSW38_21200</name>
</gene>
<feature type="region of interest" description="Disordered" evidence="1">
    <location>
        <begin position="1"/>
        <end position="22"/>
    </location>
</feature>
<dbReference type="Proteomes" id="UP000824166">
    <property type="component" value="Unassembled WGS sequence"/>
</dbReference>
<feature type="domain" description="Activator of Hsp90 ATPase homologue 1/2-like C-terminal" evidence="2">
    <location>
        <begin position="34"/>
        <end position="154"/>
    </location>
</feature>
<accession>A0ABS6IAS1</accession>
<dbReference type="RefSeq" id="WP_216926936.1">
    <property type="nucleotide sequence ID" value="NZ_JAHOPC010000019.1"/>
</dbReference>
<evidence type="ECO:0000256" key="1">
    <source>
        <dbReference type="SAM" id="MobiDB-lite"/>
    </source>
</evidence>